<dbReference type="Gene3D" id="2.40.33.20">
    <property type="entry name" value="PK beta-barrel domain-like"/>
    <property type="match status" value="1"/>
</dbReference>
<gene>
    <name evidence="2" type="ORF">Pr1d_05570</name>
</gene>
<dbReference type="GO" id="GO:0030170">
    <property type="term" value="F:pyridoxal phosphate binding"/>
    <property type="evidence" value="ECO:0007669"/>
    <property type="project" value="InterPro"/>
</dbReference>
<dbReference type="InterPro" id="IPR052353">
    <property type="entry name" value="Benzoxazolinone_Detox_Enz"/>
</dbReference>
<accession>A0A5B9Q8Q7</accession>
<evidence type="ECO:0000313" key="3">
    <source>
        <dbReference type="Proteomes" id="UP000323917"/>
    </source>
</evidence>
<dbReference type="InterPro" id="IPR011037">
    <property type="entry name" value="Pyrv_Knase-like_insert_dom_sf"/>
</dbReference>
<dbReference type="AlphaFoldDB" id="A0A5B9Q8Q7"/>
<evidence type="ECO:0000313" key="2">
    <source>
        <dbReference type="EMBL" id="QEG33296.1"/>
    </source>
</evidence>
<feature type="domain" description="MOSC" evidence="1">
    <location>
        <begin position="31"/>
        <end position="166"/>
    </location>
</feature>
<dbReference type="GO" id="GO:0030151">
    <property type="term" value="F:molybdenum ion binding"/>
    <property type="evidence" value="ECO:0007669"/>
    <property type="project" value="InterPro"/>
</dbReference>
<dbReference type="KEGG" id="bgok:Pr1d_05570"/>
<organism evidence="2 3">
    <name type="scientific">Bythopirellula goksoeyrii</name>
    <dbReference type="NCBI Taxonomy" id="1400387"/>
    <lineage>
        <taxon>Bacteria</taxon>
        <taxon>Pseudomonadati</taxon>
        <taxon>Planctomycetota</taxon>
        <taxon>Planctomycetia</taxon>
        <taxon>Pirellulales</taxon>
        <taxon>Lacipirellulaceae</taxon>
        <taxon>Bythopirellula</taxon>
    </lineage>
</organism>
<dbReference type="Proteomes" id="UP000323917">
    <property type="component" value="Chromosome"/>
</dbReference>
<sequence length="226" mass="25375">MQPFLSSIQIGRPREYDGQSTKPWSSGIDKHLVEGPVFVSQTNLTGDQQADLVHHGGTEKAVLAYAFEHYAVWNAEIPSVDFSPGGFGENLTISGLEETECHIGDIVRIGDCLLQISQPRQPCWKLSRRWNMPDLAKQVQRNGRSGWYYRVLEEGTIEAGNPVELVERNHDFTVAWASSVMYAKPRSTEDDLLLANCPDLSASWRETLKNRVVGKVSPVEKRMFGE</sequence>
<name>A0A5B9Q8Q7_9BACT</name>
<dbReference type="EMBL" id="CP042913">
    <property type="protein sequence ID" value="QEG33296.1"/>
    <property type="molecule type" value="Genomic_DNA"/>
</dbReference>
<dbReference type="InterPro" id="IPR005302">
    <property type="entry name" value="MoCF_Sase_C"/>
</dbReference>
<proteinExistence type="predicted"/>
<dbReference type="Pfam" id="PF03473">
    <property type="entry name" value="MOSC"/>
    <property type="match status" value="1"/>
</dbReference>
<protein>
    <submittedName>
        <fullName evidence="2">6-N-hydroxylaminopurine resistance protein</fullName>
    </submittedName>
</protein>
<dbReference type="PROSITE" id="PS51340">
    <property type="entry name" value="MOSC"/>
    <property type="match status" value="1"/>
</dbReference>
<reference evidence="2 3" key="1">
    <citation type="submission" date="2019-08" db="EMBL/GenBank/DDBJ databases">
        <title>Deep-cultivation of Planctomycetes and their phenomic and genomic characterization uncovers novel biology.</title>
        <authorList>
            <person name="Wiegand S."/>
            <person name="Jogler M."/>
            <person name="Boedeker C."/>
            <person name="Pinto D."/>
            <person name="Vollmers J."/>
            <person name="Rivas-Marin E."/>
            <person name="Kohn T."/>
            <person name="Peeters S.H."/>
            <person name="Heuer A."/>
            <person name="Rast P."/>
            <person name="Oberbeckmann S."/>
            <person name="Bunk B."/>
            <person name="Jeske O."/>
            <person name="Meyerdierks A."/>
            <person name="Storesund J.E."/>
            <person name="Kallscheuer N."/>
            <person name="Luecker S."/>
            <person name="Lage O.M."/>
            <person name="Pohl T."/>
            <person name="Merkel B.J."/>
            <person name="Hornburger P."/>
            <person name="Mueller R.-W."/>
            <person name="Bruemmer F."/>
            <person name="Labrenz M."/>
            <person name="Spormann A.M."/>
            <person name="Op den Camp H."/>
            <person name="Overmann J."/>
            <person name="Amann R."/>
            <person name="Jetten M.S.M."/>
            <person name="Mascher T."/>
            <person name="Medema M.H."/>
            <person name="Devos D.P."/>
            <person name="Kaster A.-K."/>
            <person name="Ovreas L."/>
            <person name="Rohde M."/>
            <person name="Galperin M.Y."/>
            <person name="Jogler C."/>
        </authorList>
    </citation>
    <scope>NUCLEOTIDE SEQUENCE [LARGE SCALE GENOMIC DNA]</scope>
    <source>
        <strain evidence="2 3">Pr1d</strain>
    </source>
</reference>
<dbReference type="PANTHER" id="PTHR30212">
    <property type="entry name" value="PROTEIN YIIM"/>
    <property type="match status" value="1"/>
</dbReference>
<dbReference type="RefSeq" id="WP_148072084.1">
    <property type="nucleotide sequence ID" value="NZ_CP042913.1"/>
</dbReference>
<dbReference type="GO" id="GO:0003824">
    <property type="term" value="F:catalytic activity"/>
    <property type="evidence" value="ECO:0007669"/>
    <property type="project" value="InterPro"/>
</dbReference>
<dbReference type="PANTHER" id="PTHR30212:SF2">
    <property type="entry name" value="PROTEIN YIIM"/>
    <property type="match status" value="1"/>
</dbReference>
<keyword evidence="3" id="KW-1185">Reference proteome</keyword>
<dbReference type="SUPFAM" id="SSF50800">
    <property type="entry name" value="PK beta-barrel domain-like"/>
    <property type="match status" value="1"/>
</dbReference>
<evidence type="ECO:0000259" key="1">
    <source>
        <dbReference type="PROSITE" id="PS51340"/>
    </source>
</evidence>
<dbReference type="OrthoDB" id="9786134at2"/>